<evidence type="ECO:0000259" key="7">
    <source>
        <dbReference type="Pfam" id="PF00931"/>
    </source>
</evidence>
<sequence>MGGQGKTTLARMVFHSDDVTKMFRKRMWITVSNEFQLINILNEMVESLTSTKSQLKNSHGLINELQKCLKAEKFLLVLDDVWNEELVKWEDLKNSLLGINGAKGSSVVVTTRNQKVVDAIQNSVPYPVGKLLEHDSYKLFKKIAFRDEGVLEMEPFVTLGKSMVERCGGLPLAIKALGGLLQSKTSEQEWQEIQNSDIWTSKDVLSSLRLSYDNLPYSSLKRCFVYCSIIPKDSLIYKDELIQIWMALGFLLPPWGSNALMEDIGSEYFNILLWHSLLQDVTRDEFGNIESCKMHDLVHDLALDLSKHHSITVKTGGPELNHVSRATYLRLDKWVSDRNPKFLKRYFERVQLLYAGASVLGDVLPYIAHLTVLVLNSDRVRDKDVGELLKTLRNMKFIKHLDISRFRCKLPSYITEFYNLQTLRVSDVEELPKNFCNLINLRHFYIEKSKKTRCRCTINGIERLTCLQTLPHFVVSKDQNCLIGQLEGLHNLRGKVDIYGLREVANMEEASKAKLCTKSNIHSLLLNWSNDKDGRPNNNEDGSEDVEYNNECVFEGLKPHTNLKKLIVEYFLGKRLPSWIKKMTNLFIIRLLDCKRCEEFPSLGHLPKLREMKIENMSNLRIIGSHLCAELGAKVTTMYPSLTKLSLWDLPKLEEWLEPDTSRGNGDQSSVQVFPKLEVLTIVSCSKLKRMPDSYFPFLKKLIIIYSDKMLEPMSIKVSSLRDLQIDNGHIGDEGSSSSLNIDPIFEKFVKNNYQSLRNLGLHNCHGLTCLTVAVGLEQLTVFDCPDLTSINIVEETTCLKDLNIRGCPSISEFSQSLGSTIEILELDEIPRAFLSSVICFPNLTKLTLRGYGKVQSTLELDESLVSAFSGLTWLSIHAFMGLKALPDTVAKFPSLEELTIWDCIDLESLPTFDQSHSIRCLDLRRCGILEGRCEKDSGPEWYKIQHIPTVIRSSDWLNAVFGVNFL</sequence>
<dbReference type="Gene3D" id="1.10.10.10">
    <property type="entry name" value="Winged helix-like DNA-binding domain superfamily/Winged helix DNA-binding domain"/>
    <property type="match status" value="1"/>
</dbReference>
<protein>
    <submittedName>
        <fullName evidence="10">Disease resistance protein RGA3</fullName>
    </submittedName>
</protein>
<organism evidence="10 11">
    <name type="scientific">Heracleum sosnowskyi</name>
    <dbReference type="NCBI Taxonomy" id="360622"/>
    <lineage>
        <taxon>Eukaryota</taxon>
        <taxon>Viridiplantae</taxon>
        <taxon>Streptophyta</taxon>
        <taxon>Embryophyta</taxon>
        <taxon>Tracheophyta</taxon>
        <taxon>Spermatophyta</taxon>
        <taxon>Magnoliopsida</taxon>
        <taxon>eudicotyledons</taxon>
        <taxon>Gunneridae</taxon>
        <taxon>Pentapetalae</taxon>
        <taxon>asterids</taxon>
        <taxon>campanulids</taxon>
        <taxon>Apiales</taxon>
        <taxon>Apiaceae</taxon>
        <taxon>Apioideae</taxon>
        <taxon>apioid superclade</taxon>
        <taxon>Tordylieae</taxon>
        <taxon>Tordyliinae</taxon>
        <taxon>Heracleum</taxon>
    </lineage>
</organism>
<dbReference type="FunFam" id="1.10.10.10:FF:000322">
    <property type="entry name" value="Probable disease resistance protein At1g63360"/>
    <property type="match status" value="1"/>
</dbReference>
<dbReference type="InterPro" id="IPR058922">
    <property type="entry name" value="WHD_DRP"/>
</dbReference>
<dbReference type="SUPFAM" id="SSF52540">
    <property type="entry name" value="P-loop containing nucleoside triphosphate hydrolases"/>
    <property type="match status" value="1"/>
</dbReference>
<dbReference type="Pfam" id="PF23559">
    <property type="entry name" value="WHD_DRP"/>
    <property type="match status" value="1"/>
</dbReference>
<evidence type="ECO:0000259" key="9">
    <source>
        <dbReference type="Pfam" id="PF25019"/>
    </source>
</evidence>
<dbReference type="EMBL" id="JAUIZM010000008">
    <property type="protein sequence ID" value="KAK1369122.1"/>
    <property type="molecule type" value="Genomic_DNA"/>
</dbReference>
<dbReference type="PANTHER" id="PTHR36766">
    <property type="entry name" value="PLANT BROAD-SPECTRUM MILDEW RESISTANCE PROTEIN RPW8"/>
    <property type="match status" value="1"/>
</dbReference>
<evidence type="ECO:0000256" key="5">
    <source>
        <dbReference type="ARBA" id="ARBA00022821"/>
    </source>
</evidence>
<comment type="caution">
    <text evidence="10">The sequence shown here is derived from an EMBL/GenBank/DDBJ whole genome shotgun (WGS) entry which is preliminary data.</text>
</comment>
<evidence type="ECO:0000313" key="11">
    <source>
        <dbReference type="Proteomes" id="UP001237642"/>
    </source>
</evidence>
<dbReference type="Gene3D" id="3.40.50.300">
    <property type="entry name" value="P-loop containing nucleotide triphosphate hydrolases"/>
    <property type="match status" value="1"/>
</dbReference>
<dbReference type="AlphaFoldDB" id="A0AAD8MDR9"/>
<dbReference type="GO" id="GO:0005524">
    <property type="term" value="F:ATP binding"/>
    <property type="evidence" value="ECO:0007669"/>
    <property type="project" value="UniProtKB-KW"/>
</dbReference>
<evidence type="ECO:0000256" key="4">
    <source>
        <dbReference type="ARBA" id="ARBA00022741"/>
    </source>
</evidence>
<dbReference type="InterPro" id="IPR036388">
    <property type="entry name" value="WH-like_DNA-bd_sf"/>
</dbReference>
<evidence type="ECO:0000256" key="6">
    <source>
        <dbReference type="ARBA" id="ARBA00022840"/>
    </source>
</evidence>
<evidence type="ECO:0000256" key="1">
    <source>
        <dbReference type="ARBA" id="ARBA00008894"/>
    </source>
</evidence>
<dbReference type="InterPro" id="IPR056789">
    <property type="entry name" value="LRR_R13L1-DRL21"/>
</dbReference>
<name>A0AAD8MDR9_9APIA</name>
<dbReference type="Proteomes" id="UP001237642">
    <property type="component" value="Unassembled WGS sequence"/>
</dbReference>
<evidence type="ECO:0000256" key="3">
    <source>
        <dbReference type="ARBA" id="ARBA00022737"/>
    </source>
</evidence>
<keyword evidence="6" id="KW-0067">ATP-binding</keyword>
<dbReference type="PRINTS" id="PR00364">
    <property type="entry name" value="DISEASERSIST"/>
</dbReference>
<dbReference type="InterPro" id="IPR002182">
    <property type="entry name" value="NB-ARC"/>
</dbReference>
<evidence type="ECO:0000313" key="10">
    <source>
        <dbReference type="EMBL" id="KAK1369122.1"/>
    </source>
</evidence>
<gene>
    <name evidence="10" type="ORF">POM88_035214</name>
</gene>
<dbReference type="GO" id="GO:0043531">
    <property type="term" value="F:ADP binding"/>
    <property type="evidence" value="ECO:0007669"/>
    <property type="project" value="InterPro"/>
</dbReference>
<evidence type="ECO:0000259" key="8">
    <source>
        <dbReference type="Pfam" id="PF23559"/>
    </source>
</evidence>
<keyword evidence="11" id="KW-1185">Reference proteome</keyword>
<feature type="domain" description="NB-ARC" evidence="7">
    <location>
        <begin position="1"/>
        <end position="147"/>
    </location>
</feature>
<evidence type="ECO:0000256" key="2">
    <source>
        <dbReference type="ARBA" id="ARBA00022614"/>
    </source>
</evidence>
<dbReference type="Pfam" id="PF25019">
    <property type="entry name" value="LRR_R13L1-DRL21"/>
    <property type="match status" value="1"/>
</dbReference>
<dbReference type="InterPro" id="IPR027417">
    <property type="entry name" value="P-loop_NTPase"/>
</dbReference>
<comment type="similarity">
    <text evidence="1">Belongs to the disease resistance NB-LRR family.</text>
</comment>
<keyword evidence="5" id="KW-0611">Plant defense</keyword>
<feature type="domain" description="Disease resistance protein winged helix" evidence="8">
    <location>
        <begin position="229"/>
        <end position="302"/>
    </location>
</feature>
<dbReference type="PANTHER" id="PTHR36766:SF70">
    <property type="entry name" value="DISEASE RESISTANCE PROTEIN RGA4"/>
    <property type="match status" value="1"/>
</dbReference>
<keyword evidence="4" id="KW-0547">Nucleotide-binding</keyword>
<dbReference type="SUPFAM" id="SSF52058">
    <property type="entry name" value="L domain-like"/>
    <property type="match status" value="2"/>
</dbReference>
<keyword evidence="3" id="KW-0677">Repeat</keyword>
<keyword evidence="2" id="KW-0433">Leucine-rich repeat</keyword>
<reference evidence="10" key="1">
    <citation type="submission" date="2023-02" db="EMBL/GenBank/DDBJ databases">
        <title>Genome of toxic invasive species Heracleum sosnowskyi carries increased number of genes despite the absence of recent whole-genome duplications.</title>
        <authorList>
            <person name="Schelkunov M."/>
            <person name="Shtratnikova V."/>
            <person name="Makarenko M."/>
            <person name="Klepikova A."/>
            <person name="Omelchenko D."/>
            <person name="Novikova G."/>
            <person name="Obukhova E."/>
            <person name="Bogdanov V."/>
            <person name="Penin A."/>
            <person name="Logacheva M."/>
        </authorList>
    </citation>
    <scope>NUCLEOTIDE SEQUENCE</scope>
    <source>
        <strain evidence="10">Hsosn_3</strain>
        <tissue evidence="10">Leaf</tissue>
    </source>
</reference>
<feature type="domain" description="R13L1/DRL21-like LRR repeat region" evidence="9">
    <location>
        <begin position="483"/>
        <end position="617"/>
    </location>
</feature>
<reference evidence="10" key="2">
    <citation type="submission" date="2023-05" db="EMBL/GenBank/DDBJ databases">
        <authorList>
            <person name="Schelkunov M.I."/>
        </authorList>
    </citation>
    <scope>NUCLEOTIDE SEQUENCE</scope>
    <source>
        <strain evidence="10">Hsosn_3</strain>
        <tissue evidence="10">Leaf</tissue>
    </source>
</reference>
<proteinExistence type="inferred from homology"/>
<dbReference type="GO" id="GO:0006952">
    <property type="term" value="P:defense response"/>
    <property type="evidence" value="ECO:0007669"/>
    <property type="project" value="UniProtKB-KW"/>
</dbReference>
<dbReference type="InterPro" id="IPR032675">
    <property type="entry name" value="LRR_dom_sf"/>
</dbReference>
<dbReference type="Gene3D" id="3.80.10.10">
    <property type="entry name" value="Ribonuclease Inhibitor"/>
    <property type="match status" value="2"/>
</dbReference>
<accession>A0AAD8MDR9</accession>
<dbReference type="Pfam" id="PF00931">
    <property type="entry name" value="NB-ARC"/>
    <property type="match status" value="1"/>
</dbReference>